<dbReference type="SUPFAM" id="SSF51621">
    <property type="entry name" value="Phosphoenolpyruvate/pyruvate domain"/>
    <property type="match status" value="1"/>
</dbReference>
<dbReference type="Pfam" id="PF03328">
    <property type="entry name" value="HpcH_HpaI"/>
    <property type="match status" value="1"/>
</dbReference>
<evidence type="ECO:0000256" key="1">
    <source>
        <dbReference type="ARBA" id="ARBA00005568"/>
    </source>
</evidence>
<dbReference type="GO" id="GO:0008701">
    <property type="term" value="F:4-hydroxy-2-oxovalerate aldolase activity"/>
    <property type="evidence" value="ECO:0007669"/>
    <property type="project" value="UniProtKB-EC"/>
</dbReference>
<dbReference type="InterPro" id="IPR040442">
    <property type="entry name" value="Pyrv_kinase-like_dom_sf"/>
</dbReference>
<dbReference type="PANTHER" id="PTHR30502:SF0">
    <property type="entry name" value="PHOSPHOENOLPYRUVATE CARBOXYLASE FAMILY PROTEIN"/>
    <property type="match status" value="1"/>
</dbReference>
<reference evidence="5 6" key="1">
    <citation type="submission" date="2020-10" db="EMBL/GenBank/DDBJ databases">
        <authorList>
            <person name="Peeters C."/>
        </authorList>
    </citation>
    <scope>NUCLEOTIDE SEQUENCE [LARGE SCALE GENOMIC DNA]</scope>
    <source>
        <strain evidence="5 6">LMG 28140</strain>
    </source>
</reference>
<name>A0ABN7I9B4_9BURK</name>
<dbReference type="PANTHER" id="PTHR30502">
    <property type="entry name" value="2-KETO-3-DEOXY-L-RHAMNONATE ALDOLASE"/>
    <property type="match status" value="1"/>
</dbReference>
<comment type="caution">
    <text evidence="5">The sequence shown here is derived from an EMBL/GenBank/DDBJ whole genome shotgun (WGS) entry which is preliminary data.</text>
</comment>
<dbReference type="Gene3D" id="3.20.20.60">
    <property type="entry name" value="Phosphoenolpyruvate-binding domains"/>
    <property type="match status" value="1"/>
</dbReference>
<feature type="domain" description="HpcH/HpaI aldolase/citrate lyase" evidence="4">
    <location>
        <begin position="19"/>
        <end position="228"/>
    </location>
</feature>
<comment type="similarity">
    <text evidence="1">Belongs to the HpcH/HpaI aldolase family.</text>
</comment>
<dbReference type="InterPro" id="IPR015813">
    <property type="entry name" value="Pyrv/PenolPyrv_kinase-like_dom"/>
</dbReference>
<gene>
    <name evidence="5" type="primary">bphF</name>
    <name evidence="5" type="ORF">LMG28140_05991</name>
</gene>
<protein>
    <submittedName>
        <fullName evidence="5">4-hydroxy-2-oxovalerate aldolase</fullName>
        <ecNumber evidence="5">4.1.3.39</ecNumber>
    </submittedName>
</protein>
<keyword evidence="2" id="KW-0479">Metal-binding</keyword>
<accession>A0ABN7I9B4</accession>
<evidence type="ECO:0000313" key="5">
    <source>
        <dbReference type="EMBL" id="CAD6556825.1"/>
    </source>
</evidence>
<dbReference type="RefSeq" id="WP_201645877.1">
    <property type="nucleotide sequence ID" value="NZ_CAJHCP010000016.1"/>
</dbReference>
<evidence type="ECO:0000259" key="4">
    <source>
        <dbReference type="Pfam" id="PF03328"/>
    </source>
</evidence>
<evidence type="ECO:0000313" key="6">
    <source>
        <dbReference type="Proteomes" id="UP000598032"/>
    </source>
</evidence>
<keyword evidence="3 5" id="KW-0456">Lyase</keyword>
<sequence length="259" mass="26879">MHDTPILSMLRERQPLDLVWLSLGSTAIAEIAAQQRPGAIVIDMQHGLWDRLSLEAAVGIARNSTRVIVRCADDSPSSIAQALDAGAHSVLIPLIESGSAAADAAAASRYPPQGLRSAGGVRPLLRGVEAMLAANDTVAVGVMIETVAGVEQASAIAEAKGVDYVFIGTGDLAMSRGATKPGTLDDDCEQVRRAVQAAGLPCGIFTSSAAEAAQRFEAGYAMAVVANDIGLVKGGIADARAMLDPRHRQAQTGTTQRRD</sequence>
<organism evidence="5 6">
    <name type="scientific">Paraburkholderia metrosideri</name>
    <dbReference type="NCBI Taxonomy" id="580937"/>
    <lineage>
        <taxon>Bacteria</taxon>
        <taxon>Pseudomonadati</taxon>
        <taxon>Pseudomonadota</taxon>
        <taxon>Betaproteobacteria</taxon>
        <taxon>Burkholderiales</taxon>
        <taxon>Burkholderiaceae</taxon>
        <taxon>Paraburkholderia</taxon>
    </lineage>
</organism>
<dbReference type="EC" id="4.1.3.39" evidence="5"/>
<proteinExistence type="inferred from homology"/>
<keyword evidence="6" id="KW-1185">Reference proteome</keyword>
<dbReference type="EMBL" id="CAJHCP010000016">
    <property type="protein sequence ID" value="CAD6556825.1"/>
    <property type="molecule type" value="Genomic_DNA"/>
</dbReference>
<dbReference type="InterPro" id="IPR005000">
    <property type="entry name" value="Aldolase/citrate-lyase_domain"/>
</dbReference>
<evidence type="ECO:0000256" key="2">
    <source>
        <dbReference type="ARBA" id="ARBA00022723"/>
    </source>
</evidence>
<evidence type="ECO:0000256" key="3">
    <source>
        <dbReference type="ARBA" id="ARBA00023239"/>
    </source>
</evidence>
<dbReference type="InterPro" id="IPR050251">
    <property type="entry name" value="HpcH-HpaI_aldolase"/>
</dbReference>
<dbReference type="Proteomes" id="UP000598032">
    <property type="component" value="Unassembled WGS sequence"/>
</dbReference>